<keyword evidence="4 7" id="KW-0472">Membrane</keyword>
<comment type="similarity">
    <text evidence="5">Belongs to the SAT4 family.</text>
</comment>
<feature type="transmembrane region" description="Helical" evidence="7">
    <location>
        <begin position="66"/>
        <end position="90"/>
    </location>
</feature>
<dbReference type="GO" id="GO:0016020">
    <property type="term" value="C:membrane"/>
    <property type="evidence" value="ECO:0007669"/>
    <property type="project" value="UniProtKB-SubCell"/>
</dbReference>
<dbReference type="AlphaFoldDB" id="A0AAD6V827"/>
<protein>
    <recommendedName>
        <fullName evidence="8">Rhodopsin domain-containing protein</fullName>
    </recommendedName>
</protein>
<feature type="domain" description="Rhodopsin" evidence="8">
    <location>
        <begin position="17"/>
        <end position="230"/>
    </location>
</feature>
<feature type="transmembrane region" description="Helical" evidence="7">
    <location>
        <begin position="179"/>
        <end position="201"/>
    </location>
</feature>
<evidence type="ECO:0000256" key="3">
    <source>
        <dbReference type="ARBA" id="ARBA00022989"/>
    </source>
</evidence>
<feature type="transmembrane region" description="Helical" evidence="7">
    <location>
        <begin position="32"/>
        <end position="54"/>
    </location>
</feature>
<reference evidence="9" key="1">
    <citation type="submission" date="2023-03" db="EMBL/GenBank/DDBJ databases">
        <title>Massive genome expansion in bonnet fungi (Mycena s.s.) driven by repeated elements and novel gene families across ecological guilds.</title>
        <authorList>
            <consortium name="Lawrence Berkeley National Laboratory"/>
            <person name="Harder C.B."/>
            <person name="Miyauchi S."/>
            <person name="Viragh M."/>
            <person name="Kuo A."/>
            <person name="Thoen E."/>
            <person name="Andreopoulos B."/>
            <person name="Lu D."/>
            <person name="Skrede I."/>
            <person name="Drula E."/>
            <person name="Henrissat B."/>
            <person name="Morin E."/>
            <person name="Kohler A."/>
            <person name="Barry K."/>
            <person name="LaButti K."/>
            <person name="Morin E."/>
            <person name="Salamov A."/>
            <person name="Lipzen A."/>
            <person name="Mereny Z."/>
            <person name="Hegedus B."/>
            <person name="Baldrian P."/>
            <person name="Stursova M."/>
            <person name="Weitz H."/>
            <person name="Taylor A."/>
            <person name="Grigoriev I.V."/>
            <person name="Nagy L.G."/>
            <person name="Martin F."/>
            <person name="Kauserud H."/>
        </authorList>
    </citation>
    <scope>NUCLEOTIDE SEQUENCE</scope>
    <source>
        <strain evidence="9">9144</strain>
    </source>
</reference>
<proteinExistence type="inferred from homology"/>
<feature type="compositionally biased region" description="Basic and acidic residues" evidence="6">
    <location>
        <begin position="290"/>
        <end position="299"/>
    </location>
</feature>
<evidence type="ECO:0000313" key="10">
    <source>
        <dbReference type="Proteomes" id="UP001219525"/>
    </source>
</evidence>
<keyword evidence="10" id="KW-1185">Reference proteome</keyword>
<organism evidence="9 10">
    <name type="scientific">Mycena pura</name>
    <dbReference type="NCBI Taxonomy" id="153505"/>
    <lineage>
        <taxon>Eukaryota</taxon>
        <taxon>Fungi</taxon>
        <taxon>Dikarya</taxon>
        <taxon>Basidiomycota</taxon>
        <taxon>Agaricomycotina</taxon>
        <taxon>Agaricomycetes</taxon>
        <taxon>Agaricomycetidae</taxon>
        <taxon>Agaricales</taxon>
        <taxon>Marasmiineae</taxon>
        <taxon>Mycenaceae</taxon>
        <taxon>Mycena</taxon>
    </lineage>
</organism>
<keyword evidence="3 7" id="KW-1133">Transmembrane helix</keyword>
<feature type="region of interest" description="Disordered" evidence="6">
    <location>
        <begin position="286"/>
        <end position="313"/>
    </location>
</feature>
<feature type="transmembrane region" description="Helical" evidence="7">
    <location>
        <begin position="142"/>
        <end position="167"/>
    </location>
</feature>
<dbReference type="PANTHER" id="PTHR33048">
    <property type="entry name" value="PTH11-LIKE INTEGRAL MEMBRANE PROTEIN (AFU_ORTHOLOGUE AFUA_5G11245)"/>
    <property type="match status" value="1"/>
</dbReference>
<gene>
    <name evidence="9" type="ORF">GGX14DRAFT_698947</name>
</gene>
<dbReference type="Proteomes" id="UP001219525">
    <property type="component" value="Unassembled WGS sequence"/>
</dbReference>
<feature type="transmembrane region" description="Helical" evidence="7">
    <location>
        <begin position="102"/>
        <end position="122"/>
    </location>
</feature>
<dbReference type="EMBL" id="JARJCW010000050">
    <property type="protein sequence ID" value="KAJ7203558.1"/>
    <property type="molecule type" value="Genomic_DNA"/>
</dbReference>
<evidence type="ECO:0000313" key="9">
    <source>
        <dbReference type="EMBL" id="KAJ7203558.1"/>
    </source>
</evidence>
<evidence type="ECO:0000256" key="7">
    <source>
        <dbReference type="SAM" id="Phobius"/>
    </source>
</evidence>
<evidence type="ECO:0000256" key="5">
    <source>
        <dbReference type="ARBA" id="ARBA00038359"/>
    </source>
</evidence>
<evidence type="ECO:0000256" key="6">
    <source>
        <dbReference type="SAM" id="MobiDB-lite"/>
    </source>
</evidence>
<evidence type="ECO:0000256" key="1">
    <source>
        <dbReference type="ARBA" id="ARBA00004141"/>
    </source>
</evidence>
<sequence length="356" mass="39735">MLNLNENFFALGTTIYRLVIRSLRGRLWVDDFWALFALMALIVQVVSAFLHIPIPNNLSLTARVAAYYLLATTFYAIIWGSRLSILFSIIRLDPSVQRRKHLSYIAFAFLVIMLFLLAQLLWVCEPEPTWKNAPNPQCKLPLQVVICQLVTDILADSILLIAPLPLFRSLSDKGLRRKLTLIFSTCIVTTIVSLVHAAFILRNSSIKILVSAVVEDCFSLIVANIPVVVTSLVRIDGETDDSETTWSTSVRFNKWLSALTHTTHSTRTGPSISQEERNVTAVNLRSLRGGGERTGRPLDDGTDQSKSTTSKHISSVFWKREGDDLETADELSTVNLPTRKIAFADDIPDADHLPAS</sequence>
<evidence type="ECO:0000259" key="8">
    <source>
        <dbReference type="Pfam" id="PF20684"/>
    </source>
</evidence>
<keyword evidence="2 7" id="KW-0812">Transmembrane</keyword>
<feature type="compositionally biased region" description="Polar residues" evidence="6">
    <location>
        <begin position="304"/>
        <end position="313"/>
    </location>
</feature>
<evidence type="ECO:0000256" key="2">
    <source>
        <dbReference type="ARBA" id="ARBA00022692"/>
    </source>
</evidence>
<dbReference type="Pfam" id="PF20684">
    <property type="entry name" value="Fung_rhodopsin"/>
    <property type="match status" value="1"/>
</dbReference>
<dbReference type="InterPro" id="IPR052337">
    <property type="entry name" value="SAT4-like"/>
</dbReference>
<accession>A0AAD6V827</accession>
<comment type="caution">
    <text evidence="9">The sequence shown here is derived from an EMBL/GenBank/DDBJ whole genome shotgun (WGS) entry which is preliminary data.</text>
</comment>
<name>A0AAD6V827_9AGAR</name>
<dbReference type="InterPro" id="IPR049326">
    <property type="entry name" value="Rhodopsin_dom_fungi"/>
</dbReference>
<evidence type="ECO:0000256" key="4">
    <source>
        <dbReference type="ARBA" id="ARBA00023136"/>
    </source>
</evidence>
<dbReference type="PANTHER" id="PTHR33048:SF47">
    <property type="entry name" value="INTEGRAL MEMBRANE PROTEIN-RELATED"/>
    <property type="match status" value="1"/>
</dbReference>
<comment type="subcellular location">
    <subcellularLocation>
        <location evidence="1">Membrane</location>
        <topology evidence="1">Multi-pass membrane protein</topology>
    </subcellularLocation>
</comment>